<dbReference type="STRING" id="335973.SAMN04488693_102135"/>
<dbReference type="PANTHER" id="PTHR12128">
    <property type="entry name" value="DIHYDRODIPICOLINATE SYNTHASE"/>
    <property type="match status" value="1"/>
</dbReference>
<dbReference type="PRINTS" id="PR00146">
    <property type="entry name" value="DHPICSNTHASE"/>
</dbReference>
<dbReference type="PIRSF" id="PIRSF001365">
    <property type="entry name" value="DHDPS"/>
    <property type="match status" value="1"/>
</dbReference>
<dbReference type="InterPro" id="IPR013785">
    <property type="entry name" value="Aldolase_TIM"/>
</dbReference>
<keyword evidence="3" id="KW-0704">Schiff base</keyword>
<dbReference type="SUPFAM" id="SSF51569">
    <property type="entry name" value="Aldolase"/>
    <property type="match status" value="1"/>
</dbReference>
<dbReference type="GO" id="GO:0044281">
    <property type="term" value="P:small molecule metabolic process"/>
    <property type="evidence" value="ECO:0007669"/>
    <property type="project" value="UniProtKB-ARBA"/>
</dbReference>
<comment type="similarity">
    <text evidence="1 4">Belongs to the DapA family.</text>
</comment>
<proteinExistence type="inferred from homology"/>
<feature type="active site" description="Schiff-base intermediate with substrate" evidence="5">
    <location>
        <position position="162"/>
    </location>
</feature>
<evidence type="ECO:0000256" key="5">
    <source>
        <dbReference type="PIRSR" id="PIRSR001365-1"/>
    </source>
</evidence>
<dbReference type="InterPro" id="IPR020625">
    <property type="entry name" value="Schiff_base-form_aldolases_AS"/>
</dbReference>
<organism evidence="6 7">
    <name type="scientific">Arthrobacter subterraneus</name>
    <dbReference type="NCBI Taxonomy" id="335973"/>
    <lineage>
        <taxon>Bacteria</taxon>
        <taxon>Bacillati</taxon>
        <taxon>Actinomycetota</taxon>
        <taxon>Actinomycetes</taxon>
        <taxon>Micrococcales</taxon>
        <taxon>Micrococcaceae</taxon>
        <taxon>Arthrobacter</taxon>
    </lineage>
</organism>
<dbReference type="OrthoDB" id="9778880at2"/>
<evidence type="ECO:0000313" key="6">
    <source>
        <dbReference type="EMBL" id="SDH69792.1"/>
    </source>
</evidence>
<dbReference type="Gene3D" id="3.20.20.70">
    <property type="entry name" value="Aldolase class I"/>
    <property type="match status" value="1"/>
</dbReference>
<dbReference type="SMART" id="SM01130">
    <property type="entry name" value="DHDPS"/>
    <property type="match status" value="1"/>
</dbReference>
<reference evidence="6 7" key="1">
    <citation type="submission" date="2016-10" db="EMBL/GenBank/DDBJ databases">
        <authorList>
            <person name="de Groot N.N."/>
        </authorList>
    </citation>
    <scope>NUCLEOTIDE SEQUENCE [LARGE SCALE GENOMIC DNA]</scope>
    <source>
        <strain evidence="6 7">NP_1H</strain>
    </source>
</reference>
<evidence type="ECO:0000256" key="3">
    <source>
        <dbReference type="ARBA" id="ARBA00023270"/>
    </source>
</evidence>
<protein>
    <submittedName>
        <fullName evidence="6">4-hydroxy-tetrahydrodipicolinate synthase</fullName>
    </submittedName>
</protein>
<dbReference type="PROSITE" id="PS00666">
    <property type="entry name" value="DHDPS_2"/>
    <property type="match status" value="1"/>
</dbReference>
<evidence type="ECO:0000256" key="2">
    <source>
        <dbReference type="ARBA" id="ARBA00023239"/>
    </source>
</evidence>
<name>A0A1G8EJ22_9MICC</name>
<dbReference type="GO" id="GO:0008840">
    <property type="term" value="F:4-hydroxy-tetrahydrodipicolinate synthase activity"/>
    <property type="evidence" value="ECO:0007669"/>
    <property type="project" value="TreeGrafter"/>
</dbReference>
<dbReference type="Proteomes" id="UP000199258">
    <property type="component" value="Unassembled WGS sequence"/>
</dbReference>
<dbReference type="EMBL" id="FNDT01000002">
    <property type="protein sequence ID" value="SDH69792.1"/>
    <property type="molecule type" value="Genomic_DNA"/>
</dbReference>
<gene>
    <name evidence="6" type="ORF">SAMN04488693_102135</name>
</gene>
<dbReference type="Pfam" id="PF00701">
    <property type="entry name" value="DHDPS"/>
    <property type="match status" value="1"/>
</dbReference>
<sequence>MVFTGVVAYPLTPFHADGGVNSAELKLLVDRLALSGIDSITVLGSSGSFAYLDADERRQVLADAVEAAGGRVPVAAGISAVATREVVAGARAAEQVGADGVVLSPVSYLPLTDDELIVLVEEVAAATTLPICLYNNPSTTQFSIDVDLVARMAHVPTLVAFKDTAATPAEFAERAARLREVLDRPISHGASSDPLLATGEVAADAWHTGLAALLPASYLAFRAAVLDGDAARISAERSRLVPVVQAVHRLRKLSGLHALGRACGIDAGDPRHPLLPIAGSEQRDLARLAEAFDDVEDGVLR</sequence>
<dbReference type="RefSeq" id="WP_090584604.1">
    <property type="nucleotide sequence ID" value="NZ_FNDT01000002.1"/>
</dbReference>
<evidence type="ECO:0000313" key="7">
    <source>
        <dbReference type="Proteomes" id="UP000199258"/>
    </source>
</evidence>
<feature type="active site" description="Proton donor/acceptor" evidence="5">
    <location>
        <position position="134"/>
    </location>
</feature>
<dbReference type="InterPro" id="IPR002220">
    <property type="entry name" value="DapA-like"/>
</dbReference>
<dbReference type="CDD" id="cd00408">
    <property type="entry name" value="DHDPS-like"/>
    <property type="match status" value="1"/>
</dbReference>
<evidence type="ECO:0000256" key="4">
    <source>
        <dbReference type="PIRNR" id="PIRNR001365"/>
    </source>
</evidence>
<dbReference type="AlphaFoldDB" id="A0A1G8EJ22"/>
<accession>A0A1G8EJ22</accession>
<keyword evidence="2 4" id="KW-0456">Lyase</keyword>
<evidence type="ECO:0000256" key="1">
    <source>
        <dbReference type="ARBA" id="ARBA00007592"/>
    </source>
</evidence>
<keyword evidence="7" id="KW-1185">Reference proteome</keyword>
<dbReference type="PANTHER" id="PTHR12128:SF66">
    <property type="entry name" value="4-HYDROXY-2-OXOGLUTARATE ALDOLASE, MITOCHONDRIAL"/>
    <property type="match status" value="1"/>
</dbReference>